<reference evidence="3 4" key="1">
    <citation type="submission" date="2023-07" db="EMBL/GenBank/DDBJ databases">
        <title>Genomic Encyclopedia of Type Strains, Phase IV (KMG-IV): sequencing the most valuable type-strain genomes for metagenomic binning, comparative biology and taxonomic classification.</title>
        <authorList>
            <person name="Goeker M."/>
        </authorList>
    </citation>
    <scope>NUCLEOTIDE SEQUENCE [LARGE SCALE GENOMIC DNA]</scope>
    <source>
        <strain evidence="3 4">DSM 19562</strain>
    </source>
</reference>
<evidence type="ECO:0000313" key="4">
    <source>
        <dbReference type="Proteomes" id="UP001236369"/>
    </source>
</evidence>
<dbReference type="Gene3D" id="1.10.260.40">
    <property type="entry name" value="lambda repressor-like DNA-binding domains"/>
    <property type="match status" value="1"/>
</dbReference>
<dbReference type="SUPFAM" id="SSF47413">
    <property type="entry name" value="lambda repressor-like DNA-binding domains"/>
    <property type="match status" value="1"/>
</dbReference>
<comment type="caution">
    <text evidence="3">The sequence shown here is derived from an EMBL/GenBank/DDBJ whole genome shotgun (WGS) entry which is preliminary data.</text>
</comment>
<proteinExistence type="predicted"/>
<evidence type="ECO:0000256" key="1">
    <source>
        <dbReference type="SAM" id="MobiDB-lite"/>
    </source>
</evidence>
<evidence type="ECO:0000259" key="2">
    <source>
        <dbReference type="PROSITE" id="PS50943"/>
    </source>
</evidence>
<feature type="region of interest" description="Disordered" evidence="1">
    <location>
        <begin position="49"/>
        <end position="74"/>
    </location>
</feature>
<dbReference type="Proteomes" id="UP001236369">
    <property type="component" value="Unassembled WGS sequence"/>
</dbReference>
<evidence type="ECO:0000313" key="3">
    <source>
        <dbReference type="EMBL" id="MDQ0443391.1"/>
    </source>
</evidence>
<dbReference type="CDD" id="cd00093">
    <property type="entry name" value="HTH_XRE"/>
    <property type="match status" value="1"/>
</dbReference>
<keyword evidence="4" id="KW-1185">Reference proteome</keyword>
<dbReference type="Pfam" id="PF01381">
    <property type="entry name" value="HTH_3"/>
    <property type="match status" value="1"/>
</dbReference>
<dbReference type="PROSITE" id="PS50943">
    <property type="entry name" value="HTH_CROC1"/>
    <property type="match status" value="1"/>
</dbReference>
<dbReference type="InterPro" id="IPR010982">
    <property type="entry name" value="Lambda_DNA-bd_dom_sf"/>
</dbReference>
<sequence>MVRLTRRQLAEIERGEANPTVDTLRRIGSVFGLDVGFVARRPQPRFVKRRSGERTVADTAAKQMVDDDFTGPGF</sequence>
<organism evidence="3 4">
    <name type="scientific">Methylobacterium persicinum</name>
    <dbReference type="NCBI Taxonomy" id="374426"/>
    <lineage>
        <taxon>Bacteria</taxon>
        <taxon>Pseudomonadati</taxon>
        <taxon>Pseudomonadota</taxon>
        <taxon>Alphaproteobacteria</taxon>
        <taxon>Hyphomicrobiales</taxon>
        <taxon>Methylobacteriaceae</taxon>
        <taxon>Methylobacterium</taxon>
    </lineage>
</organism>
<dbReference type="InterPro" id="IPR001387">
    <property type="entry name" value="Cro/C1-type_HTH"/>
</dbReference>
<feature type="domain" description="HTH cro/C1-type" evidence="2">
    <location>
        <begin position="4"/>
        <end position="38"/>
    </location>
</feature>
<dbReference type="EMBL" id="JAUSVV010000006">
    <property type="protein sequence ID" value="MDQ0443391.1"/>
    <property type="molecule type" value="Genomic_DNA"/>
</dbReference>
<name>A0ABU0HM33_9HYPH</name>
<accession>A0ABU0HM33</accession>
<gene>
    <name evidence="3" type="ORF">QO016_002894</name>
</gene>
<protein>
    <submittedName>
        <fullName evidence="3">Transcriptional regulator with XRE-family HTH domain</fullName>
    </submittedName>
</protein>